<dbReference type="EMBL" id="JAVDWE010000007">
    <property type="protein sequence ID" value="MDR7095037.1"/>
    <property type="molecule type" value="Genomic_DNA"/>
</dbReference>
<keyword evidence="1" id="KW-0378">Hydrolase</keyword>
<accession>A0ABU1VC70</accession>
<dbReference type="Pfam" id="PF00857">
    <property type="entry name" value="Isochorismatase"/>
    <property type="match status" value="1"/>
</dbReference>
<proteinExistence type="predicted"/>
<gene>
    <name evidence="3" type="ORF">J2X09_002781</name>
</gene>
<keyword evidence="4" id="KW-1185">Reference proteome</keyword>
<dbReference type="PANTHER" id="PTHR43540">
    <property type="entry name" value="PEROXYUREIDOACRYLATE/UREIDOACRYLATE AMIDOHYDROLASE-RELATED"/>
    <property type="match status" value="1"/>
</dbReference>
<dbReference type="InterPro" id="IPR050272">
    <property type="entry name" value="Isochorismatase-like_hydrls"/>
</dbReference>
<sequence>MKTALLVIDMQQGLCEGEGRAHASDEVIARINQVAASVRAAGAPVVFIQHESTSGYLEHGTREWQLADGLEVQPGDLRVRKKTPDAFLNTDLEALLKARGTEELIVCGMHTEFCVDTTTRRALALGYPVVLVADAHTSAGNAVLTAPQVIAHHNATLTNISSFGPRVRAVNSADLIGTAPGASAQ</sequence>
<dbReference type="InterPro" id="IPR036380">
    <property type="entry name" value="Isochorismatase-like_sf"/>
</dbReference>
<evidence type="ECO:0000313" key="4">
    <source>
        <dbReference type="Proteomes" id="UP001265550"/>
    </source>
</evidence>
<dbReference type="Gene3D" id="3.40.50.850">
    <property type="entry name" value="Isochorismatase-like"/>
    <property type="match status" value="1"/>
</dbReference>
<evidence type="ECO:0000256" key="1">
    <source>
        <dbReference type="ARBA" id="ARBA00022801"/>
    </source>
</evidence>
<reference evidence="3 4" key="1">
    <citation type="submission" date="2023-07" db="EMBL/GenBank/DDBJ databases">
        <title>Sorghum-associated microbial communities from plants grown in Nebraska, USA.</title>
        <authorList>
            <person name="Schachtman D."/>
        </authorList>
    </citation>
    <scope>NUCLEOTIDE SEQUENCE [LARGE SCALE GENOMIC DNA]</scope>
    <source>
        <strain evidence="3 4">BE240</strain>
    </source>
</reference>
<evidence type="ECO:0000259" key="2">
    <source>
        <dbReference type="Pfam" id="PF00857"/>
    </source>
</evidence>
<dbReference type="RefSeq" id="WP_204734062.1">
    <property type="nucleotide sequence ID" value="NZ_JAVDWE010000007.1"/>
</dbReference>
<protein>
    <submittedName>
        <fullName evidence="3">Nicotinamidase-related amidase</fullName>
    </submittedName>
</protein>
<feature type="domain" description="Isochorismatase-like" evidence="2">
    <location>
        <begin position="3"/>
        <end position="140"/>
    </location>
</feature>
<evidence type="ECO:0000313" key="3">
    <source>
        <dbReference type="EMBL" id="MDR7095037.1"/>
    </source>
</evidence>
<name>A0ABU1VC70_9BURK</name>
<organism evidence="3 4">
    <name type="scientific">Hydrogenophaga laconesensis</name>
    <dbReference type="NCBI Taxonomy" id="1805971"/>
    <lineage>
        <taxon>Bacteria</taxon>
        <taxon>Pseudomonadati</taxon>
        <taxon>Pseudomonadota</taxon>
        <taxon>Betaproteobacteria</taxon>
        <taxon>Burkholderiales</taxon>
        <taxon>Comamonadaceae</taxon>
        <taxon>Hydrogenophaga</taxon>
    </lineage>
</organism>
<dbReference type="InterPro" id="IPR000868">
    <property type="entry name" value="Isochorismatase-like_dom"/>
</dbReference>
<comment type="caution">
    <text evidence="3">The sequence shown here is derived from an EMBL/GenBank/DDBJ whole genome shotgun (WGS) entry which is preliminary data.</text>
</comment>
<dbReference type="Proteomes" id="UP001265550">
    <property type="component" value="Unassembled WGS sequence"/>
</dbReference>
<dbReference type="CDD" id="cd01014">
    <property type="entry name" value="nicotinamidase_related"/>
    <property type="match status" value="1"/>
</dbReference>
<dbReference type="SUPFAM" id="SSF52499">
    <property type="entry name" value="Isochorismatase-like hydrolases"/>
    <property type="match status" value="1"/>
</dbReference>